<dbReference type="AlphaFoldDB" id="A0A812H5W0"/>
<feature type="compositionally biased region" description="Polar residues" evidence="1">
    <location>
        <begin position="287"/>
        <end position="308"/>
    </location>
</feature>
<feature type="compositionally biased region" description="Low complexity" evidence="1">
    <location>
        <begin position="790"/>
        <end position="803"/>
    </location>
</feature>
<reference evidence="2" key="1">
    <citation type="submission" date="2021-02" db="EMBL/GenBank/DDBJ databases">
        <authorList>
            <person name="Dougan E. K."/>
            <person name="Rhodes N."/>
            <person name="Thang M."/>
            <person name="Chan C."/>
        </authorList>
    </citation>
    <scope>NUCLEOTIDE SEQUENCE</scope>
</reference>
<feature type="compositionally biased region" description="Polar residues" evidence="1">
    <location>
        <begin position="742"/>
        <end position="751"/>
    </location>
</feature>
<sequence length="1112" mass="114481">MASDPTAVLQQLHGQIAAWDAVQDELLLRALQSLRDGILRRAEITEEKLQKTARRAEAVGLKLRKASCSLEVLAQSQFLEHRVEAEEDSLEASVDALPEDIWSNLDLEVAPEAEIEAVRRAFSLGQDFAQTKADDAWPSLPLVIGSEAWHSSWDAPQSVADFLADDVPSPPQPALQEDHEEQAEAREEQSQAEHEEDQAQENLCDEDESRVQPKVVSEEAPGDLVSSLNALFAKRGGPLEGEDAGPPLPVPVPKEKGKGKGKGKGKPAGKPASRPAASLFDADDSLPVQSQPSSLGPASPQKSGTSSLFDDEPSPVPAAASAGPTANPKALALKPGMSSLFDEPTPAPAHKASPTKSGASSLFDDDGDVLPTPAKAPLTLKPGMSSLFDDEPVTRAPPAQPKVPVSKAGSLFDSEPKHPAQPKAPVSKGGGPALIPGPLVPAKAPVSKSVASLFDDDDAVPVPASLKTVAKAPAAPRVHDPLFDDEDAKPVKPKAQVAAKASGAPPAPSAFPGPLGPLGPSSGPASEAPQPGKKAASHGLFDDAQALPTVPKKPKATSLLFDDAEPPRQVRSSGEVARVAGDLPSGQGVGLLAAVAASQAAPTQREVVSETEHPEAKAKPTARALFEEPSERLEPVSKPVPSAPLGGSKPRPAAEASLFGDEPESAGVMSLFGNKPPPRPSASAVATLFEGSEAAATGGGGPCKAETDKPAQPAKPDRSSLFGGSARSVMASIFDDDDAKPSATSLLSRPSQAEPVGVPARPARPASPGPGPVMSGADPHVHDEDASLGAQSAPQAPHQAAEPRLSTATPAQQAHEEAATEVTPAQANLATSATSAEAGRDISVKSTAAGRLAALRQRISSGSSGSDSDAAWEPNPAKPASAQSAQPGLFGTSADRKEPNTGPPPQQRSSEKETTPAHTADPPTTSSGLFADSEVRYSPLVPASDTHVTEPPTHETEPTSTVSRLVKEEQEEQRAEPILATTSGPPPSSASHRASASESERPSLFGGASIGRTMNSIFDDDDDVFLKPVPSGKAAPPRSSLSSLFGDEPAPSKGVQAAPASLTPALADPLRTGGQGQGQPKMESKGEQKTEDVQSPSSKLDPLGGLRMKPPL</sequence>
<evidence type="ECO:0000256" key="1">
    <source>
        <dbReference type="SAM" id="MobiDB-lite"/>
    </source>
</evidence>
<feature type="compositionally biased region" description="Low complexity" evidence="1">
    <location>
        <begin position="518"/>
        <end position="532"/>
    </location>
</feature>
<feature type="region of interest" description="Disordered" evidence="1">
    <location>
        <begin position="856"/>
        <end position="1112"/>
    </location>
</feature>
<evidence type="ECO:0000313" key="3">
    <source>
        <dbReference type="Proteomes" id="UP000604046"/>
    </source>
</evidence>
<name>A0A812H5W0_9DINO</name>
<feature type="compositionally biased region" description="Basic and acidic residues" evidence="1">
    <location>
        <begin position="625"/>
        <end position="635"/>
    </location>
</feature>
<dbReference type="OrthoDB" id="447751at2759"/>
<proteinExistence type="predicted"/>
<evidence type="ECO:0000313" key="2">
    <source>
        <dbReference type="EMBL" id="CAE6940047.1"/>
    </source>
</evidence>
<comment type="caution">
    <text evidence="2">The sequence shown here is derived from an EMBL/GenBank/DDBJ whole genome shotgun (WGS) entry which is preliminary data.</text>
</comment>
<keyword evidence="3" id="KW-1185">Reference proteome</keyword>
<feature type="compositionally biased region" description="Low complexity" evidence="1">
    <location>
        <begin position="755"/>
        <end position="764"/>
    </location>
</feature>
<gene>
    <name evidence="2" type="primary">CSN8</name>
    <name evidence="2" type="ORF">SNAT2548_LOCUS1173</name>
</gene>
<dbReference type="EMBL" id="CAJNDS010000062">
    <property type="protein sequence ID" value="CAE6940047.1"/>
    <property type="molecule type" value="Genomic_DNA"/>
</dbReference>
<feature type="compositionally biased region" description="Basic and acidic residues" evidence="1">
    <location>
        <begin position="1082"/>
        <end position="1092"/>
    </location>
</feature>
<feature type="region of interest" description="Disordered" evidence="1">
    <location>
        <begin position="467"/>
        <end position="575"/>
    </location>
</feature>
<feature type="compositionally biased region" description="Low complexity" evidence="1">
    <location>
        <begin position="860"/>
        <end position="887"/>
    </location>
</feature>
<feature type="compositionally biased region" description="Basic and acidic residues" evidence="1">
    <location>
        <begin position="607"/>
        <end position="618"/>
    </location>
</feature>
<feature type="compositionally biased region" description="Low complexity" evidence="1">
    <location>
        <begin position="916"/>
        <end position="925"/>
    </location>
</feature>
<feature type="compositionally biased region" description="Pro residues" evidence="1">
    <location>
        <begin position="505"/>
        <end position="517"/>
    </location>
</feature>
<protein>
    <submittedName>
        <fullName evidence="2">CSN8 protein</fullName>
    </submittedName>
</protein>
<feature type="region of interest" description="Disordered" evidence="1">
    <location>
        <begin position="162"/>
        <end position="439"/>
    </location>
</feature>
<feature type="compositionally biased region" description="Low complexity" evidence="1">
    <location>
        <begin position="317"/>
        <end position="330"/>
    </location>
</feature>
<feature type="compositionally biased region" description="Polar residues" evidence="1">
    <location>
        <begin position="823"/>
        <end position="835"/>
    </location>
</feature>
<organism evidence="2 3">
    <name type="scientific">Symbiodinium natans</name>
    <dbReference type="NCBI Taxonomy" id="878477"/>
    <lineage>
        <taxon>Eukaryota</taxon>
        <taxon>Sar</taxon>
        <taxon>Alveolata</taxon>
        <taxon>Dinophyceae</taxon>
        <taxon>Suessiales</taxon>
        <taxon>Symbiodiniaceae</taxon>
        <taxon>Symbiodinium</taxon>
    </lineage>
</organism>
<feature type="compositionally biased region" description="Basic and acidic residues" evidence="1">
    <location>
        <begin position="965"/>
        <end position="975"/>
    </location>
</feature>
<feature type="compositionally biased region" description="Acidic residues" evidence="1">
    <location>
        <begin position="194"/>
        <end position="208"/>
    </location>
</feature>
<feature type="compositionally biased region" description="Low complexity" evidence="1">
    <location>
        <begin position="268"/>
        <end position="277"/>
    </location>
</feature>
<dbReference type="Proteomes" id="UP000604046">
    <property type="component" value="Unassembled WGS sequence"/>
</dbReference>
<feature type="compositionally biased region" description="Low complexity" evidence="1">
    <location>
        <begin position="493"/>
        <end position="504"/>
    </location>
</feature>
<feature type="compositionally biased region" description="Basic and acidic residues" evidence="1">
    <location>
        <begin position="182"/>
        <end position="193"/>
    </location>
</feature>
<feature type="region of interest" description="Disordered" evidence="1">
    <location>
        <begin position="598"/>
        <end position="843"/>
    </location>
</feature>
<accession>A0A812H5W0</accession>